<dbReference type="EC" id="2.1.1.100" evidence="6"/>
<comment type="caution">
    <text evidence="6">The sequence shown here is derived from an EMBL/GenBank/DDBJ whole genome shotgun (WGS) entry which is preliminary data.</text>
</comment>
<accession>A0ABW4DWI7</accession>
<keyword evidence="6" id="KW-0489">Methyltransferase</keyword>
<evidence type="ECO:0000256" key="3">
    <source>
        <dbReference type="ARBA" id="ARBA00022989"/>
    </source>
</evidence>
<gene>
    <name evidence="6" type="ORF">ACFQ5P_09330</name>
</gene>
<evidence type="ECO:0000313" key="7">
    <source>
        <dbReference type="Proteomes" id="UP001597302"/>
    </source>
</evidence>
<dbReference type="InterPro" id="IPR007318">
    <property type="entry name" value="Phopholipid_MeTrfase"/>
</dbReference>
<dbReference type="PANTHER" id="PTHR43847">
    <property type="entry name" value="BLL3993 PROTEIN"/>
    <property type="match status" value="1"/>
</dbReference>
<keyword evidence="3 5" id="KW-1133">Transmembrane helix</keyword>
<dbReference type="GO" id="GO:0004671">
    <property type="term" value="F:protein C-terminal S-isoprenylcysteine carboxyl O-methyltransferase activity"/>
    <property type="evidence" value="ECO:0007669"/>
    <property type="project" value="UniProtKB-EC"/>
</dbReference>
<dbReference type="EC" id="2.1.1.334" evidence="6"/>
<dbReference type="InterPro" id="IPR052527">
    <property type="entry name" value="Metal_cation-efflux_comp"/>
</dbReference>
<proteinExistence type="predicted"/>
<protein>
    <submittedName>
        <fullName evidence="6">Methyltransferase family protein</fullName>
        <ecNumber evidence="6">2.1.1.100</ecNumber>
        <ecNumber evidence="6">2.1.1.334</ecNumber>
    </submittedName>
</protein>
<dbReference type="Gene3D" id="1.20.120.1630">
    <property type="match status" value="1"/>
</dbReference>
<name>A0ABW4DWI7_9RHOB</name>
<feature type="transmembrane region" description="Helical" evidence="5">
    <location>
        <begin position="47"/>
        <end position="67"/>
    </location>
</feature>
<keyword evidence="6" id="KW-0808">Transferase</keyword>
<keyword evidence="4 5" id="KW-0472">Membrane</keyword>
<dbReference type="Pfam" id="PF04191">
    <property type="entry name" value="PEMT"/>
    <property type="match status" value="1"/>
</dbReference>
<dbReference type="EMBL" id="JBHTOQ010000022">
    <property type="protein sequence ID" value="MFD1481497.1"/>
    <property type="molecule type" value="Genomic_DNA"/>
</dbReference>
<keyword evidence="7" id="KW-1185">Reference proteome</keyword>
<dbReference type="PANTHER" id="PTHR43847:SF1">
    <property type="entry name" value="BLL3993 PROTEIN"/>
    <property type="match status" value="1"/>
</dbReference>
<feature type="transmembrane region" description="Helical" evidence="5">
    <location>
        <begin position="21"/>
        <end position="41"/>
    </location>
</feature>
<sequence>MTATDFTARSIPPADQRRRINVLRGLFLAALPLVLTGHPLWSALPAAALHVTGTILIFVAILGRFWATLYIGGHKNDRLLQDGPYSICRHPLYLFSIIGIAGFGLALESLMLAGLFGLAGAVVLHGIAMREERFLRARFGAAHDAYRARVPMIRPRLAGFHSAAQVQVRPHLLWRNGRDALVFLSALPLAEAVDLAHRAGHLTLLGLW</sequence>
<keyword evidence="2 5" id="KW-0812">Transmembrane</keyword>
<dbReference type="GO" id="GO:0032259">
    <property type="term" value="P:methylation"/>
    <property type="evidence" value="ECO:0007669"/>
    <property type="project" value="UniProtKB-KW"/>
</dbReference>
<dbReference type="Proteomes" id="UP001597302">
    <property type="component" value="Unassembled WGS sequence"/>
</dbReference>
<reference evidence="7" key="1">
    <citation type="journal article" date="2019" name="Int. J. Syst. Evol. Microbiol.">
        <title>The Global Catalogue of Microorganisms (GCM) 10K type strain sequencing project: providing services to taxonomists for standard genome sequencing and annotation.</title>
        <authorList>
            <consortium name="The Broad Institute Genomics Platform"/>
            <consortium name="The Broad Institute Genome Sequencing Center for Infectious Disease"/>
            <person name="Wu L."/>
            <person name="Ma J."/>
        </authorList>
    </citation>
    <scope>NUCLEOTIDE SEQUENCE [LARGE SCALE GENOMIC DNA]</scope>
    <source>
        <strain evidence="7">CCM 8875</strain>
    </source>
</reference>
<feature type="transmembrane region" description="Helical" evidence="5">
    <location>
        <begin position="87"/>
        <end position="105"/>
    </location>
</feature>
<organism evidence="6 7">
    <name type="scientific">Paracoccus nototheniae</name>
    <dbReference type="NCBI Taxonomy" id="2489002"/>
    <lineage>
        <taxon>Bacteria</taxon>
        <taxon>Pseudomonadati</taxon>
        <taxon>Pseudomonadota</taxon>
        <taxon>Alphaproteobacteria</taxon>
        <taxon>Rhodobacterales</taxon>
        <taxon>Paracoccaceae</taxon>
        <taxon>Paracoccus</taxon>
    </lineage>
</organism>
<evidence type="ECO:0000313" key="6">
    <source>
        <dbReference type="EMBL" id="MFD1481497.1"/>
    </source>
</evidence>
<dbReference type="RefSeq" id="WP_131572810.1">
    <property type="nucleotide sequence ID" value="NZ_CBCSAJ010000064.1"/>
</dbReference>
<evidence type="ECO:0000256" key="5">
    <source>
        <dbReference type="SAM" id="Phobius"/>
    </source>
</evidence>
<evidence type="ECO:0000256" key="2">
    <source>
        <dbReference type="ARBA" id="ARBA00022692"/>
    </source>
</evidence>
<evidence type="ECO:0000256" key="4">
    <source>
        <dbReference type="ARBA" id="ARBA00023136"/>
    </source>
</evidence>
<feature type="transmembrane region" description="Helical" evidence="5">
    <location>
        <begin position="111"/>
        <end position="129"/>
    </location>
</feature>
<evidence type="ECO:0000256" key="1">
    <source>
        <dbReference type="ARBA" id="ARBA00004127"/>
    </source>
</evidence>
<comment type="subcellular location">
    <subcellularLocation>
        <location evidence="1">Endomembrane system</location>
        <topology evidence="1">Multi-pass membrane protein</topology>
    </subcellularLocation>
</comment>